<feature type="transmembrane region" description="Helical" evidence="1">
    <location>
        <begin position="504"/>
        <end position="521"/>
    </location>
</feature>
<evidence type="ECO:0000256" key="1">
    <source>
        <dbReference type="SAM" id="Phobius"/>
    </source>
</evidence>
<keyword evidence="1" id="KW-0812">Transmembrane</keyword>
<evidence type="ECO:0000259" key="2">
    <source>
        <dbReference type="Pfam" id="PF05226"/>
    </source>
</evidence>
<keyword evidence="1" id="KW-0472">Membrane</keyword>
<proteinExistence type="predicted"/>
<keyword evidence="1" id="KW-1133">Transmembrane helix</keyword>
<reference evidence="3 4" key="1">
    <citation type="submission" date="2017-09" db="EMBL/GenBank/DDBJ databases">
        <title>Complete genome sequence of Janthinobacterium svalbardensis PAMC 27463.</title>
        <authorList>
            <person name="Cho Y.-J."/>
            <person name="Cho A."/>
            <person name="Kim O.-S."/>
            <person name="Lee J.-I."/>
        </authorList>
    </citation>
    <scope>NUCLEOTIDE SEQUENCE [LARGE SCALE GENOMIC DNA]</scope>
    <source>
        <strain evidence="3 4">PAMC 27463</strain>
    </source>
</reference>
<dbReference type="AlphaFoldDB" id="A0A290WZ25"/>
<dbReference type="InterPro" id="IPR007890">
    <property type="entry name" value="CHASE2"/>
</dbReference>
<feature type="transmembrane region" description="Helical" evidence="1">
    <location>
        <begin position="375"/>
        <end position="399"/>
    </location>
</feature>
<feature type="domain" description="CHASE2" evidence="2">
    <location>
        <begin position="55"/>
        <end position="366"/>
    </location>
</feature>
<gene>
    <name evidence="3" type="ORF">CNX70_19760</name>
</gene>
<evidence type="ECO:0000313" key="4">
    <source>
        <dbReference type="Proteomes" id="UP000218437"/>
    </source>
</evidence>
<evidence type="ECO:0000313" key="3">
    <source>
        <dbReference type="EMBL" id="ATD62131.1"/>
    </source>
</evidence>
<dbReference type="RefSeq" id="WP_096236347.1">
    <property type="nucleotide sequence ID" value="NZ_CP023422.1"/>
</dbReference>
<dbReference type="KEGG" id="jsv:CNX70_19760"/>
<dbReference type="Proteomes" id="UP000218437">
    <property type="component" value="Chromosome"/>
</dbReference>
<accession>A0A290WZ25</accession>
<feature type="transmembrane region" description="Helical" evidence="1">
    <location>
        <begin position="44"/>
        <end position="67"/>
    </location>
</feature>
<keyword evidence="4" id="KW-1185">Reference proteome</keyword>
<dbReference type="EMBL" id="CP023422">
    <property type="protein sequence ID" value="ATD62131.1"/>
    <property type="molecule type" value="Genomic_DNA"/>
</dbReference>
<sequence length="522" mass="57168">MQRTQGKHTVETSSPDQPRPPLWRRLLWPVAQLGSAFKLTGTHLLHHVIGASLIAALMLVLEGFHVLEWLDAAMLRASAEQGQLLERGKDPGAAYRPGIIEIDQPAFEQVFDEREPLERSRLEQLIASAAARGSKVLAIDLDLAPAVYEQHKAGERPLDRLLDQLAADGRQLVLILPEQSDQNANLPWIRARCAAGIHFASPRIRERMGAVTRIELKSPVLAAVAFELAHGADEQEQQQPMPAALSQQKEGLALAGRVCQLARRTDSEKELARWAFEPVIHGDAKDAAEQNAVTAPFHPAAVAPPFLNPTRTRVQLIDGLAGVAANALRKNVVYIGSTYDVRDRYTTAEGEQAGLHLHAAAHTSLGIGTADVNKYAVFVADIVIGVLLGCLFGGLWTLYGRAELAIDTRMEGHDFSRLHRLGTLFEFYGIRLMLVLVWASPFVIGALAIYLSRGLLEQGWWVNPGPLIAGMFLHAMSLRDEAHHPHEEVPGLSVWAQLRRTHPGIVLVQAPLAVLLLVVALV</sequence>
<dbReference type="Pfam" id="PF05226">
    <property type="entry name" value="CHASE2"/>
    <property type="match status" value="1"/>
</dbReference>
<protein>
    <recommendedName>
        <fullName evidence="2">CHASE2 domain-containing protein</fullName>
    </recommendedName>
</protein>
<name>A0A290WZ25_9BURK</name>
<feature type="transmembrane region" description="Helical" evidence="1">
    <location>
        <begin position="428"/>
        <end position="451"/>
    </location>
</feature>
<organism evidence="3 4">
    <name type="scientific">Janthinobacterium svalbardensis</name>
    <dbReference type="NCBI Taxonomy" id="368607"/>
    <lineage>
        <taxon>Bacteria</taxon>
        <taxon>Pseudomonadati</taxon>
        <taxon>Pseudomonadota</taxon>
        <taxon>Betaproteobacteria</taxon>
        <taxon>Burkholderiales</taxon>
        <taxon>Oxalobacteraceae</taxon>
        <taxon>Janthinobacterium</taxon>
    </lineage>
</organism>